<dbReference type="AlphaFoldDB" id="A0AAW9RIB6"/>
<gene>
    <name evidence="1" type="ORF">V3330_16175</name>
</gene>
<dbReference type="RefSeq" id="WP_354696494.1">
    <property type="nucleotide sequence ID" value="NZ_JAZHOG010000012.1"/>
</dbReference>
<organism evidence="1 2">
    <name type="scientific">Elongatibacter sediminis</name>
    <dbReference type="NCBI Taxonomy" id="3119006"/>
    <lineage>
        <taxon>Bacteria</taxon>
        <taxon>Pseudomonadati</taxon>
        <taxon>Pseudomonadota</taxon>
        <taxon>Gammaproteobacteria</taxon>
        <taxon>Chromatiales</taxon>
        <taxon>Wenzhouxiangellaceae</taxon>
        <taxon>Elongatibacter</taxon>
    </lineage>
</organism>
<sequence length="192" mass="21828">MKRQGDVGLHPEEVAQTSWDDSPEYRAILANIVRAERGKRGSNSFTESLQSIGESIGASAEEIDLITTEAQELKERNAGTLAPLMLRLLQYRVAIWREMFRSGEFNLVRMTPKEHSKKLADVSKQASQLLDSLRALNLPTNLLAYYDELWPRELERLEAVTGKDFGTVELALAWRSYGTSIDEWLRTLSDRD</sequence>
<dbReference type="EMBL" id="JAZHOG010000012">
    <property type="protein sequence ID" value="MEJ8569169.1"/>
    <property type="molecule type" value="Genomic_DNA"/>
</dbReference>
<name>A0AAW9RIB6_9GAMM</name>
<comment type="caution">
    <text evidence="1">The sequence shown here is derived from an EMBL/GenBank/DDBJ whole genome shotgun (WGS) entry which is preliminary data.</text>
</comment>
<evidence type="ECO:0000313" key="1">
    <source>
        <dbReference type="EMBL" id="MEJ8569169.1"/>
    </source>
</evidence>
<evidence type="ECO:0000313" key="2">
    <source>
        <dbReference type="Proteomes" id="UP001359886"/>
    </source>
</evidence>
<protein>
    <submittedName>
        <fullName evidence="1">Uncharacterized protein</fullName>
    </submittedName>
</protein>
<keyword evidence="2" id="KW-1185">Reference proteome</keyword>
<accession>A0AAW9RIB6</accession>
<reference evidence="1 2" key="1">
    <citation type="submission" date="2024-02" db="EMBL/GenBank/DDBJ databases">
        <title>A novel Wenzhouxiangellaceae bacterium, isolated from coastal sediments.</title>
        <authorList>
            <person name="Du Z.-J."/>
            <person name="Ye Y.-Q."/>
            <person name="Zhang X.-Y."/>
        </authorList>
    </citation>
    <scope>NUCLEOTIDE SEQUENCE [LARGE SCALE GENOMIC DNA]</scope>
    <source>
        <strain evidence="1 2">CH-27</strain>
    </source>
</reference>
<proteinExistence type="predicted"/>
<dbReference type="Proteomes" id="UP001359886">
    <property type="component" value="Unassembled WGS sequence"/>
</dbReference>